<evidence type="ECO:0000256" key="11">
    <source>
        <dbReference type="ARBA" id="ARBA00022980"/>
    </source>
</evidence>
<feature type="transmembrane region" description="Helical" evidence="20">
    <location>
        <begin position="3313"/>
        <end position="3332"/>
    </location>
</feature>
<keyword evidence="6 18" id="KW-0949">S-adenosyl-L-methionine</keyword>
<dbReference type="Pfam" id="PF01479">
    <property type="entry name" value="S4"/>
    <property type="match status" value="1"/>
</dbReference>
<evidence type="ECO:0000256" key="18">
    <source>
        <dbReference type="PROSITE-ProRule" id="PRU01023"/>
    </source>
</evidence>
<feature type="transmembrane region" description="Helical" evidence="20">
    <location>
        <begin position="3941"/>
        <end position="3962"/>
    </location>
</feature>
<dbReference type="InterPro" id="IPR002942">
    <property type="entry name" value="S4_RNA-bd"/>
</dbReference>
<evidence type="ECO:0000256" key="19">
    <source>
        <dbReference type="SAM" id="MobiDB-lite"/>
    </source>
</evidence>
<dbReference type="GO" id="GO:0003735">
    <property type="term" value="F:structural constituent of ribosome"/>
    <property type="evidence" value="ECO:0007669"/>
    <property type="project" value="InterPro"/>
</dbReference>
<keyword evidence="9" id="KW-0699">rRNA-binding</keyword>
<dbReference type="FunFam" id="3.10.290.10:FF:000001">
    <property type="entry name" value="30S ribosomal protein S4"/>
    <property type="match status" value="1"/>
</dbReference>
<protein>
    <recommendedName>
        <fullName evidence="26">30S ribosomal protein S4</fullName>
    </recommendedName>
</protein>
<dbReference type="InterPro" id="IPR036163">
    <property type="entry name" value="HMA_dom_sf"/>
</dbReference>
<dbReference type="Gene3D" id="1.10.940.10">
    <property type="entry name" value="NusB-like"/>
    <property type="match status" value="1"/>
</dbReference>
<evidence type="ECO:0000256" key="7">
    <source>
        <dbReference type="ARBA" id="ARBA00022692"/>
    </source>
</evidence>
<dbReference type="InterPro" id="IPR029063">
    <property type="entry name" value="SAM-dependent_MTases_sf"/>
</dbReference>
<keyword evidence="12 20" id="KW-1133">Transmembrane helix</keyword>
<dbReference type="GO" id="GO:0005886">
    <property type="term" value="C:plasma membrane"/>
    <property type="evidence" value="ECO:0007669"/>
    <property type="project" value="UniProtKB-SubCell"/>
</dbReference>
<feature type="transmembrane region" description="Helical" evidence="20">
    <location>
        <begin position="2798"/>
        <end position="2818"/>
    </location>
</feature>
<feature type="repeat" description="TPR" evidence="17">
    <location>
        <begin position="2928"/>
        <end position="2961"/>
    </location>
</feature>
<keyword evidence="11" id="KW-0689">Ribosomal protein</keyword>
<dbReference type="InterPro" id="IPR049560">
    <property type="entry name" value="MeTrfase_RsmB-F_NOP2_cat"/>
</dbReference>
<evidence type="ECO:0000256" key="20">
    <source>
        <dbReference type="SAM" id="Phobius"/>
    </source>
</evidence>
<evidence type="ECO:0008006" key="26">
    <source>
        <dbReference type="Google" id="ProtNLM"/>
    </source>
</evidence>
<comment type="similarity">
    <text evidence="2">Belongs to the universal ribosomal protein uS4 family.</text>
</comment>
<feature type="transmembrane region" description="Helical" evidence="20">
    <location>
        <begin position="3517"/>
        <end position="3535"/>
    </location>
</feature>
<evidence type="ECO:0000256" key="4">
    <source>
        <dbReference type="ARBA" id="ARBA00022603"/>
    </source>
</evidence>
<dbReference type="InterPro" id="IPR016152">
    <property type="entry name" value="PTrfase/Anion_transptr"/>
</dbReference>
<dbReference type="InterPro" id="IPR023267">
    <property type="entry name" value="RCMT"/>
</dbReference>
<dbReference type="Pfam" id="PF02687">
    <property type="entry name" value="FtsX"/>
    <property type="match status" value="1"/>
</dbReference>
<gene>
    <name evidence="24" type="ORF">SNEC2469_LOCUS15835</name>
</gene>
<evidence type="ECO:0000313" key="25">
    <source>
        <dbReference type="Proteomes" id="UP000601435"/>
    </source>
</evidence>
<evidence type="ECO:0000256" key="16">
    <source>
        <dbReference type="PROSITE-ProRule" id="PRU00182"/>
    </source>
</evidence>
<name>A0A812TSR2_9DINO</name>
<feature type="transmembrane region" description="Helical" evidence="20">
    <location>
        <begin position="3727"/>
        <end position="3744"/>
    </location>
</feature>
<evidence type="ECO:0000256" key="10">
    <source>
        <dbReference type="ARBA" id="ARBA00022884"/>
    </source>
</evidence>
<comment type="similarity">
    <text evidence="18">Belongs to the class I-like SAM-binding methyltransferase superfamily. RsmB/NOP family.</text>
</comment>
<dbReference type="Pfam" id="PF00163">
    <property type="entry name" value="Ribosomal_S4"/>
    <property type="match status" value="1"/>
</dbReference>
<dbReference type="Pfam" id="PF00403">
    <property type="entry name" value="HMA"/>
    <property type="match status" value="1"/>
</dbReference>
<dbReference type="OrthoDB" id="449445at2759"/>
<dbReference type="InterPro" id="IPR003838">
    <property type="entry name" value="ABC3_permease_C"/>
</dbReference>
<feature type="transmembrane region" description="Helical" evidence="20">
    <location>
        <begin position="4041"/>
        <end position="4061"/>
    </location>
</feature>
<evidence type="ECO:0000256" key="14">
    <source>
        <dbReference type="ARBA" id="ARBA00023274"/>
    </source>
</evidence>
<keyword evidence="4 18" id="KW-0489">Methyltransferase</keyword>
<dbReference type="PRINTS" id="PR02008">
    <property type="entry name" value="RCMTFAMILY"/>
</dbReference>
<feature type="region of interest" description="Disordered" evidence="19">
    <location>
        <begin position="3664"/>
        <end position="3686"/>
    </location>
</feature>
<dbReference type="SMART" id="SM00363">
    <property type="entry name" value="S4"/>
    <property type="match status" value="1"/>
</dbReference>
<feature type="transmembrane region" description="Helical" evidence="20">
    <location>
        <begin position="4088"/>
        <end position="4112"/>
    </location>
</feature>
<feature type="transmembrane region" description="Helical" evidence="20">
    <location>
        <begin position="2744"/>
        <end position="2763"/>
    </location>
</feature>
<comment type="caution">
    <text evidence="18">Lacks conserved residue(s) required for the propagation of feature annotation.</text>
</comment>
<feature type="transmembrane region" description="Helical" evidence="20">
    <location>
        <begin position="370"/>
        <end position="389"/>
    </location>
</feature>
<evidence type="ECO:0000256" key="2">
    <source>
        <dbReference type="ARBA" id="ARBA00007465"/>
    </source>
</evidence>
<dbReference type="InterPro" id="IPR004841">
    <property type="entry name" value="AA-permease/SLC12A_dom"/>
</dbReference>
<evidence type="ECO:0000256" key="3">
    <source>
        <dbReference type="ARBA" id="ARBA00022475"/>
    </source>
</evidence>
<dbReference type="InterPro" id="IPR017969">
    <property type="entry name" value="Heavy-metal-associated_CS"/>
</dbReference>
<keyword evidence="13 20" id="KW-0472">Membrane</keyword>
<comment type="similarity">
    <text evidence="15">Belongs to the ABC-4 integral membrane protein family.</text>
</comment>
<dbReference type="Gene3D" id="1.25.40.10">
    <property type="entry name" value="Tetratricopeptide repeat domain"/>
    <property type="match status" value="2"/>
</dbReference>
<dbReference type="PANTHER" id="PTHR30572:SF4">
    <property type="entry name" value="ABC TRANSPORTER PERMEASE YTRF"/>
    <property type="match status" value="1"/>
</dbReference>
<dbReference type="SUPFAM" id="SSF55804">
    <property type="entry name" value="Phoshotransferase/anion transport protein"/>
    <property type="match status" value="1"/>
</dbReference>
<dbReference type="InterPro" id="IPR025857">
    <property type="entry name" value="MacB_PCD"/>
</dbReference>
<feature type="transmembrane region" description="Helical" evidence="20">
    <location>
        <begin position="3574"/>
        <end position="3595"/>
    </location>
</feature>
<dbReference type="GO" id="GO:0006355">
    <property type="term" value="P:regulation of DNA-templated transcription"/>
    <property type="evidence" value="ECO:0007669"/>
    <property type="project" value="InterPro"/>
</dbReference>
<feature type="transmembrane region" description="Helical" evidence="20">
    <location>
        <begin position="1475"/>
        <end position="1505"/>
    </location>
</feature>
<feature type="active site" description="Nucleophile" evidence="18">
    <location>
        <position position="1955"/>
    </location>
</feature>
<comment type="subcellular location">
    <subcellularLocation>
        <location evidence="1">Cell membrane</location>
        <topology evidence="1">Multi-pass membrane protein</topology>
    </subcellularLocation>
</comment>
<feature type="transmembrane region" description="Helical" evidence="20">
    <location>
        <begin position="2775"/>
        <end position="2792"/>
    </location>
</feature>
<reference evidence="24" key="1">
    <citation type="submission" date="2021-02" db="EMBL/GenBank/DDBJ databases">
        <authorList>
            <person name="Dougan E. K."/>
            <person name="Rhodes N."/>
            <person name="Thang M."/>
            <person name="Chan C."/>
        </authorList>
    </citation>
    <scope>NUCLEOTIDE SEQUENCE</scope>
</reference>
<dbReference type="Pfam" id="PF00359">
    <property type="entry name" value="PTS_EIIA_2"/>
    <property type="match status" value="1"/>
</dbReference>
<dbReference type="SUPFAM" id="SSF53335">
    <property type="entry name" value="S-adenosyl-L-methionine-dependent methyltransferases"/>
    <property type="match status" value="1"/>
</dbReference>
<dbReference type="Proteomes" id="UP000601435">
    <property type="component" value="Unassembled WGS sequence"/>
</dbReference>
<feature type="transmembrane region" description="Helical" evidence="20">
    <location>
        <begin position="3862"/>
        <end position="3886"/>
    </location>
</feature>
<dbReference type="PROSITE" id="PS51686">
    <property type="entry name" value="SAM_MT_RSMB_NOP"/>
    <property type="match status" value="1"/>
</dbReference>
<dbReference type="InterPro" id="IPR006121">
    <property type="entry name" value="HMA_dom"/>
</dbReference>
<feature type="domain" description="SAM-dependent MTase RsmB/NOP-type" evidence="23">
    <location>
        <begin position="1733"/>
        <end position="2008"/>
    </location>
</feature>
<evidence type="ECO:0000256" key="13">
    <source>
        <dbReference type="ARBA" id="ARBA00023136"/>
    </source>
</evidence>
<feature type="transmembrane region" description="Helical" evidence="20">
    <location>
        <begin position="4001"/>
        <end position="4021"/>
    </location>
</feature>
<dbReference type="InterPro" id="IPR002178">
    <property type="entry name" value="PTS_EIIA_type-2_dom"/>
</dbReference>
<dbReference type="InterPro" id="IPR001678">
    <property type="entry name" value="MeTrfase_RsmB-F_NOP2_dom"/>
</dbReference>
<dbReference type="GO" id="GO:0006412">
    <property type="term" value="P:translation"/>
    <property type="evidence" value="ECO:0007669"/>
    <property type="project" value="InterPro"/>
</dbReference>
<keyword evidence="3" id="KW-1003">Cell membrane</keyword>
<keyword evidence="25" id="KW-1185">Reference proteome</keyword>
<evidence type="ECO:0000259" key="22">
    <source>
        <dbReference type="PROSITE" id="PS51094"/>
    </source>
</evidence>
<dbReference type="SUPFAM" id="SSF48452">
    <property type="entry name" value="TPR-like"/>
    <property type="match status" value="1"/>
</dbReference>
<dbReference type="PANTHER" id="PTHR30572">
    <property type="entry name" value="MEMBRANE COMPONENT OF TRANSPORTER-RELATED"/>
    <property type="match status" value="1"/>
</dbReference>
<dbReference type="GO" id="GO:0019843">
    <property type="term" value="F:rRNA binding"/>
    <property type="evidence" value="ECO:0007669"/>
    <property type="project" value="UniProtKB-KW"/>
</dbReference>
<evidence type="ECO:0000256" key="15">
    <source>
        <dbReference type="ARBA" id="ARBA00038076"/>
    </source>
</evidence>
<feature type="transmembrane region" description="Helical" evidence="20">
    <location>
        <begin position="1525"/>
        <end position="1552"/>
    </location>
</feature>
<feature type="transmembrane region" description="Helical" evidence="20">
    <location>
        <begin position="2594"/>
        <end position="2619"/>
    </location>
</feature>
<dbReference type="PROSITE" id="PS00372">
    <property type="entry name" value="PTS_EIIA_TYPE_2_HIS"/>
    <property type="match status" value="1"/>
</dbReference>
<feature type="transmembrane region" description="Helical" evidence="20">
    <location>
        <begin position="1150"/>
        <end position="1170"/>
    </location>
</feature>
<dbReference type="SMART" id="SM00028">
    <property type="entry name" value="TPR"/>
    <property type="match status" value="4"/>
</dbReference>
<dbReference type="PROSITE" id="PS50846">
    <property type="entry name" value="HMA_2"/>
    <property type="match status" value="1"/>
</dbReference>
<evidence type="ECO:0000259" key="23">
    <source>
        <dbReference type="PROSITE" id="PS51686"/>
    </source>
</evidence>
<dbReference type="Gene3D" id="1.20.1740.10">
    <property type="entry name" value="Amino acid/polyamine transporter I"/>
    <property type="match status" value="1"/>
</dbReference>
<accession>A0A812TSR2</accession>
<feature type="transmembrane region" description="Helical" evidence="20">
    <location>
        <begin position="3764"/>
        <end position="3784"/>
    </location>
</feature>
<feature type="transmembrane region" description="Helical" evidence="20">
    <location>
        <begin position="3344"/>
        <end position="3361"/>
    </location>
</feature>
<feature type="transmembrane region" description="Helical" evidence="20">
    <location>
        <begin position="3398"/>
        <end position="3416"/>
    </location>
</feature>
<feature type="transmembrane region" description="Helical" evidence="20">
    <location>
        <begin position="3368"/>
        <end position="3386"/>
    </location>
</feature>
<proteinExistence type="inferred from homology"/>
<dbReference type="InterPro" id="IPR005709">
    <property type="entry name" value="Ribosomal_uS4_bac-type"/>
</dbReference>
<evidence type="ECO:0000256" key="17">
    <source>
        <dbReference type="PROSITE-ProRule" id="PRU00339"/>
    </source>
</evidence>
<keyword evidence="17" id="KW-0802">TPR repeat</keyword>
<dbReference type="GO" id="GO:0001510">
    <property type="term" value="P:RNA methylation"/>
    <property type="evidence" value="ECO:0007669"/>
    <property type="project" value="InterPro"/>
</dbReference>
<evidence type="ECO:0000256" key="8">
    <source>
        <dbReference type="ARBA" id="ARBA00022723"/>
    </source>
</evidence>
<dbReference type="InterPro" id="IPR050250">
    <property type="entry name" value="Macrolide_Exporter_MacB"/>
</dbReference>
<dbReference type="CDD" id="cd00371">
    <property type="entry name" value="HMA"/>
    <property type="match status" value="1"/>
</dbReference>
<dbReference type="SUPFAM" id="SSF55174">
    <property type="entry name" value="Alpha-L RNA-binding motif"/>
    <property type="match status" value="1"/>
</dbReference>
<dbReference type="Pfam" id="PF00324">
    <property type="entry name" value="AA_permease"/>
    <property type="match status" value="1"/>
</dbReference>
<dbReference type="CDD" id="cd00165">
    <property type="entry name" value="S4"/>
    <property type="match status" value="1"/>
</dbReference>
<keyword evidence="8" id="KW-0479">Metal-binding</keyword>
<sequence>MFIVNYVDSQYRRFQHYSVLGEADLLPIESTNFRDRAKEFRSHCRLVNGLRGRDLPEDTQRILVSKNRMVDLDGKLAMWFRGEPDAVYARLGLVSHPKKQRRMPGPAMPEFAIDYTIPFHRVLWHPDIVQENDGSIRLHAASHTYIRETETVSRSDGLQPSDFTVEKPDKLMARYLGPKVKLSRRVGVPIADIPKHTAKRQLTPPGIHGYRGRRLRDYGVRLNEKQKLRYHYNILEKQFRRTVDEAKRRKGNTGELLLQLLEQRIDNALRRAGVVRTIWAARQMVVHGHVKVNGQKVDRPSFALNVGDVVTFRDKIQPIIRDNMESIVGHIVPDWMEFTPADLSIRVVSMPTSDQVPFDVNTNLIFFRKYNKIILVIGGAFLMVSFLLMDSIGRMSGQLGLSQPYARIDGEKIDMGRYSDSIRELEVVRRVSPEVLELIGIDGQNLTDHWFLLAYEAEKNGLLGGPGDGGAEYIETAATLIADRAAQIASQQAAMFGPNAAQFVAQQRAQAYQMMSEQMVMRRTLAIQQGNPERAVDLALAKMRSIIRLLETQPGADTISRPEALEFAAELFDTAVVKVGVIPANANDATLPEATEEEILAHFEQYKDQRRGDNELGMGYLLEPAVKIEFVGVDRQVVIDALTPTVDEIEVNKFWRENKARFGEDWSAAKASATTAYVQAKADEVLERVVRIAQREMRRVTRNLDRDGKFYVLPEGWDEQMLSFTNLIAVIQQEISDEFGFDMPIPAYTRPVANFLDQQALQGLRGIGSSAWSLNETTRIQFPELMMNVRSLDGNPEFGLQEDVAFGPLRSPTGVYFVRVREARGEGAPAEIDEDLRARIAADIRAIKQFEDLKASAEEFRSRLIAGSFDEAFREIAPDATFQNVEVTRRDVARPGQGIPVARFDQEQVRGAVMDLVQQWDPLVDVMRDLPLEERVLVIPLPNEKTLLAAMITARHALTFEEFYGAPVSIRALAMEKRVDALESFPFSMDSLKKRLKVEFLDRKDDEDEQGEGEGERACELLGDVVVEGADDAPGGGGVESRAEAVERAAVDEDAEEGLDDACGGDGAAAPEVVLGPPEGDVDRSGAVQADVVAPAPVGFVLLFDADGRYHGASTADRGRRRGARGVPMFIYEIIKLGLNNLRLHMLRSFLTALGIIFGVTSVIVMVSIGEGSKQAALEQIERLGARNIIIRSVKPAESAERQQGQQQSWQISYGIKRTDLDAIRELFPNAEQIVPVKSVGMQVVRGAKRKTSQAYGTTPQLKEVANIRVKRGRYLTQDDLDNFAQVAVIGDTLARTFFPFDDPLGSTIRIDSQVFMVIGILEPVGLAGGSGAALVGRDLNEDMHIPITTARSRFGDELFRRTSGSFSAEKVEVEEIYYSASSRETVLRDAAGLKRLMSVKHPGLNDISIIVPFELLEQAERAALTWQIVLGSIAGISLLVGGIGIMNIMLASVTERTREIGIRRALGATRRNIITQFIVETGVLSAIGGLLGVALGVGISVGINPAFEFVKKFTEIDSELATQITMWSIVLSFAVAAMTGLIFGIYPAIVASRQGKAVRSKATSDAARSAAMAAVATQVRAFPDLRLEALEAEGLSPLDASFAHAVYDTVVRRWLTLRFLLERNLNVPFEKLEPHVASALLCGAAQVVLMDRVPAHAAVNEAVNWARLNASHRSGGLVNAVLRKVAGMVDEGEPRRERATDRRDELPLADGGAVALKESILPEETAERLAVTTSHPASLVGFWAKSFSIDRAKAIALHGLCRPPVILNTSCATAPLPASAVPHVLTGHHVFTGEMSALRELLASRGDVWVQDPASSLAAESVVDMEPRVVMDVCAGKGTKTRQLAATFPNAEIVATDTDAGRFRELSSVFEGSAQVRVIPFESKMDHAGRADLVLLDVPCSNTGVLARRVEAKYRVSKRRTDELVDIQRQIVADAIPLLRDEGRERGKILYSTCSLDTRENEGIASWAIEWHRFRGAREHRRAPEGVPGGPAEKYSDGSYAATDKKGVIDELVDLLADAGKVSDPSELKEAVWTRETARTTGIGYSLAIPHGKSAGVPDLAMAIGKPAEPIDFSAIDNKPVRLIVLLASPLDRTSDHIQALARISRLMASEEFRSQIYAAESPEQIHELLQSREMDAAEGLAVAVRVFRVLGEDAAEVLVHGGALFRDAFGFVLGVGVGGAELGDGAAELFGGADLGEAGTGLLVNAALVFEVLHELGELGERGVEVLGGEAAGPADVGLGAVGVDALEEDAHDAADLVWGFVAELEAEACSTVPSRRGAEMRPKAAMAKSTWERRSRRCWLRVTSARLDSDARGLMSSSDAALAGPPWFWAVMACQLATDVVSAEAMDAAASAEAAHAMMVRVWGRMFPYLSFATSTPGDPVRGGGLECEVSDSSVADLSRGEAARSRNPVGGGMANARGEQPVGAGLTRRIGPILVVLLAALGAYWPSFGGAFVYDDLSNIVDNPVIRQLWPPDPWLDVGRRPLVNLTFALNYAAGGLEVWGWHAVNFAVHACVCLALLGLVRRACELRGMEPRSARTVAFCSALLFAVHPLGTQGVTYVVQRSESMMALFYVLMLWALARSGGSERAWLWLSLSVVCCTLGMASKAVMVTAPVAAVVFDRLFLAGSWREVARSRWGYYTGLLASASVLVFWDVVEGIIQPPPEFEATVGFAYEGITPLEYLLAQGGVILHYLRLVFVPTGLRIDYAWDRPGTVASALPAVLAVGAMFLASAWFALVKQRAWAFCGLAFFLILGPTSSFVPIKHLAFEHRMYLPLACVLVLFVLGVRAVSRRAGWRADAVTVGLCVVLSLPWAALTFARNAQYRDPLALWEQNTLLEPDSPAAWTNLANEQRDAGDPEAALSSYRLAAGLDPRVASRWMRVGLLASELGDRTLAVSSIATAVELIDEKVSRSHPDLQRVLRREQRFAWTSLAGVLLRDGRREEARAAFARAIEIDSDEIPGAERAVALAGLGSLYQTDERYERAIALYREALENDPGNEVYERRYALCLQLAGGVGDPAELADGDVLAEEARGEEADRALERSRESGREDAGAAFECAFESDRVVGDVGPDSVGAPADPLRGDACRGDVLVHDGLVAPEDGVAGVVDSSEEEGVRAAAQGGGLVEDGVHRADRGGAGEGVVGVGAVAGRAGREAAALEEASPSRPVWRVVGEVGDDGAGDDVRPGRALVGQEGVEPVWFGVLVVVDEDEPLGAGRRGGDARVAGLGDAPDRLVGVDQLVRALESGDQGLGGAVGVVVRDDDGDPRGVGREGLRVERAQELGEALGALVGGDADGDVGGLGHGVRIAEGRAGAWMALILGAVVGQLLGNPYASSTGTWSKKLLQLSVMLLGFGLTYQEIATVGRDAAVYTFVGISLTLALGWALNKAIKGDGVTSFLVTVGTAICGGSAIAAVAPAVQAEDKQTGVALSTVFTLNAVALLLFPVIGHALEMEQGAFGVWAAMAIHDTSSVVAATDTYGDEALKIGTTVKLTRALWIIPLALIAGFALKHKGKAKFPWFLLGFIGAAVLASVFPDPRWEWGYIAGKRVLVVTIFLVGCGLTREVLRKAGPRPLALGVALWVIVSVGSLLAIRAMETKTYAVRGMHCEACTKTVREKLEALEGVDRAEVSLAENEAHVTLSSDVSIGDLNDALAGTDYVLDRERDEAEEEVPAPKPKKPGREAVEEPKEPLSKRLWPLILLVGYLIVVPGVLALFRGEWTATAHMRQFMGGFFIAFSFFKLLDLRGFVGAYRGYDLVAGAFPPYAWFYPFIELAIGILYLAFATATVVAQVLNGVVIVLMLVGLVGVVRAILRPGHVRCACMGTVLNLPMTWVTFTENAAMAAMAGTMAEQSGGELRREVGLVGAVLLGLGSIMGTGVFVSVALGVRLAGEWVYGNRLLGPRAGFTAGWMFLLAKSASAATAALGFAGYVLGLVGIDAGRWMFAGVAVGCVLALTVCVLAGVRRSNAVNAALVVITLGALWVFVALAMVKCGGHTSEVSELPGAPSFLQACALMFVAYTGYGRIATLGEEVREPRRTIPRAIVVTIVVTVFVYVAVALAGVRGAGVEAFGLSAAPLEDAARAMGSESVALVVAVGACVAMLGVLLNLILGLCSRG</sequence>
<feature type="transmembrane region" description="Helical" evidence="20">
    <location>
        <begin position="3791"/>
        <end position="3812"/>
    </location>
</feature>
<evidence type="ECO:0000256" key="12">
    <source>
        <dbReference type="ARBA" id="ARBA00022989"/>
    </source>
</evidence>
<dbReference type="InterPro" id="IPR018383">
    <property type="entry name" value="UPF0324_pro"/>
</dbReference>
<feature type="transmembrane region" description="Helical" evidence="20">
    <location>
        <begin position="2504"/>
        <end position="2525"/>
    </location>
</feature>
<dbReference type="Pfam" id="PF13424">
    <property type="entry name" value="TPR_12"/>
    <property type="match status" value="1"/>
</dbReference>
<feature type="transmembrane region" description="Helical" evidence="20">
    <location>
        <begin position="3969"/>
        <end position="3989"/>
    </location>
</feature>
<keyword evidence="14" id="KW-0687">Ribonucleoprotein</keyword>
<feature type="transmembrane region" description="Helical" evidence="20">
    <location>
        <begin position="3428"/>
        <end position="3451"/>
    </location>
</feature>
<dbReference type="PROSITE" id="PS50005">
    <property type="entry name" value="TPR"/>
    <property type="match status" value="2"/>
</dbReference>
<dbReference type="NCBIfam" id="NF003717">
    <property type="entry name" value="PRK05327.1"/>
    <property type="match status" value="1"/>
</dbReference>
<dbReference type="InterPro" id="IPR011990">
    <property type="entry name" value="TPR-like_helical_dom_sf"/>
</dbReference>
<feature type="domain" description="HMA" evidence="21">
    <location>
        <begin position="3596"/>
        <end position="3661"/>
    </location>
</feature>
<dbReference type="InterPro" id="IPR019734">
    <property type="entry name" value="TPR_rpt"/>
</dbReference>
<feature type="transmembrane region" description="Helical" evidence="20">
    <location>
        <begin position="3907"/>
        <end position="3929"/>
    </location>
</feature>
<feature type="repeat" description="TPR" evidence="17">
    <location>
        <begin position="2968"/>
        <end position="3001"/>
    </location>
</feature>
<dbReference type="SUPFAM" id="SSF55008">
    <property type="entry name" value="HMA, heavy metal-associated domain"/>
    <property type="match status" value="1"/>
</dbReference>
<dbReference type="Gene3D" id="3.10.290.10">
    <property type="entry name" value="RNA-binding S4 domain"/>
    <property type="match status" value="1"/>
</dbReference>
<dbReference type="GO" id="GO:0008173">
    <property type="term" value="F:RNA methyltransferase activity"/>
    <property type="evidence" value="ECO:0007669"/>
    <property type="project" value="InterPro"/>
</dbReference>
<comment type="caution">
    <text evidence="24">The sequence shown here is derived from an EMBL/GenBank/DDBJ whole genome shotgun (WGS) entry which is preliminary data.</text>
</comment>
<dbReference type="Pfam" id="PF03601">
    <property type="entry name" value="Cons_hypoth698"/>
    <property type="match status" value="1"/>
</dbReference>
<dbReference type="Pfam" id="PF01189">
    <property type="entry name" value="Methyltr_RsmB-F"/>
    <property type="match status" value="1"/>
</dbReference>
<organism evidence="24 25">
    <name type="scientific">Symbiodinium necroappetens</name>
    <dbReference type="NCBI Taxonomy" id="1628268"/>
    <lineage>
        <taxon>Eukaryota</taxon>
        <taxon>Sar</taxon>
        <taxon>Alveolata</taxon>
        <taxon>Dinophyceae</taxon>
        <taxon>Suessiales</taxon>
        <taxon>Symbiodiniaceae</taxon>
        <taxon>Symbiodinium</taxon>
    </lineage>
</organism>
<dbReference type="PROSITE" id="PS50889">
    <property type="entry name" value="S4"/>
    <property type="match status" value="1"/>
</dbReference>
<dbReference type="Pfam" id="PF12704">
    <property type="entry name" value="MacB_PCD"/>
    <property type="match status" value="1"/>
</dbReference>
<dbReference type="NCBIfam" id="TIGR01017">
    <property type="entry name" value="rpsD_bact"/>
    <property type="match status" value="1"/>
</dbReference>
<feature type="binding site" evidence="18">
    <location>
        <position position="1898"/>
    </location>
    <ligand>
        <name>S-adenosyl-L-methionine</name>
        <dbReference type="ChEBI" id="CHEBI:59789"/>
    </ligand>
</feature>
<dbReference type="Pfam" id="PF01029">
    <property type="entry name" value="NusB"/>
    <property type="match status" value="1"/>
</dbReference>
<dbReference type="EMBL" id="CAJNJA010025808">
    <property type="protein sequence ID" value="CAE7549741.1"/>
    <property type="molecule type" value="Genomic_DNA"/>
</dbReference>
<dbReference type="GO" id="GO:0015935">
    <property type="term" value="C:small ribosomal subunit"/>
    <property type="evidence" value="ECO:0007669"/>
    <property type="project" value="InterPro"/>
</dbReference>
<dbReference type="GO" id="GO:0022857">
    <property type="term" value="F:transmembrane transporter activity"/>
    <property type="evidence" value="ECO:0007669"/>
    <property type="project" value="TreeGrafter"/>
</dbReference>
<dbReference type="InterPro" id="IPR001912">
    <property type="entry name" value="Ribosomal_uS4_N"/>
</dbReference>
<feature type="binding site" evidence="18">
    <location>
        <position position="1858"/>
    </location>
    <ligand>
        <name>S-adenosyl-L-methionine</name>
        <dbReference type="ChEBI" id="CHEBI:59789"/>
    </ligand>
</feature>
<feature type="transmembrane region" description="Helical" evidence="20">
    <location>
        <begin position="2562"/>
        <end position="2582"/>
    </location>
</feature>
<feature type="transmembrane region" description="Helical" evidence="20">
    <location>
        <begin position="1429"/>
        <end position="1454"/>
    </location>
</feature>
<dbReference type="Gene3D" id="3.40.930.10">
    <property type="entry name" value="Mannitol-specific EII, Chain A"/>
    <property type="match status" value="1"/>
</dbReference>
<evidence type="ECO:0000256" key="6">
    <source>
        <dbReference type="ARBA" id="ARBA00022691"/>
    </source>
</evidence>
<dbReference type="Gene3D" id="1.10.1050.10">
    <property type="entry name" value="Ribosomal Protein S4 Delta 41, Chain A, domain 1"/>
    <property type="match status" value="1"/>
</dbReference>
<dbReference type="PROSITE" id="PS50293">
    <property type="entry name" value="TPR_REGION"/>
    <property type="match status" value="1"/>
</dbReference>
<dbReference type="Gene3D" id="3.30.70.100">
    <property type="match status" value="1"/>
</dbReference>
<dbReference type="HAMAP" id="MF_01306_B">
    <property type="entry name" value="Ribosomal_uS4_B"/>
    <property type="match status" value="1"/>
</dbReference>
<feature type="domain" description="PTS EIIA type-2" evidence="22">
    <location>
        <begin position="1990"/>
        <end position="2134"/>
    </location>
</feature>
<keyword evidence="5 18" id="KW-0808">Transferase</keyword>
<evidence type="ECO:0000259" key="21">
    <source>
        <dbReference type="PROSITE" id="PS50846"/>
    </source>
</evidence>
<feature type="transmembrane region" description="Helical" evidence="20">
    <location>
        <begin position="2537"/>
        <end position="2556"/>
    </location>
</feature>
<dbReference type="InterPro" id="IPR006027">
    <property type="entry name" value="NusB_RsmB_TIM44"/>
</dbReference>
<dbReference type="SUPFAM" id="SSF48013">
    <property type="entry name" value="NusB-like"/>
    <property type="match status" value="1"/>
</dbReference>
<evidence type="ECO:0000313" key="24">
    <source>
        <dbReference type="EMBL" id="CAE7549741.1"/>
    </source>
</evidence>
<dbReference type="GO" id="GO:0046872">
    <property type="term" value="F:metal ion binding"/>
    <property type="evidence" value="ECO:0007669"/>
    <property type="project" value="UniProtKB-KW"/>
</dbReference>
<dbReference type="SMART" id="SM01390">
    <property type="entry name" value="Ribosomal_S4"/>
    <property type="match status" value="1"/>
</dbReference>
<dbReference type="PROSITE" id="PS01047">
    <property type="entry name" value="HMA_1"/>
    <property type="match status" value="1"/>
</dbReference>
<dbReference type="PROSITE" id="PS51094">
    <property type="entry name" value="PTS_EIIA_TYPE_2"/>
    <property type="match status" value="1"/>
</dbReference>
<dbReference type="CDD" id="cd00211">
    <property type="entry name" value="PTS_IIA_fru"/>
    <property type="match status" value="1"/>
</dbReference>
<evidence type="ECO:0000256" key="1">
    <source>
        <dbReference type="ARBA" id="ARBA00004651"/>
    </source>
</evidence>
<evidence type="ECO:0000256" key="5">
    <source>
        <dbReference type="ARBA" id="ARBA00022679"/>
    </source>
</evidence>
<dbReference type="Gene3D" id="3.40.50.150">
    <property type="entry name" value="Vaccinia Virus protein VP39"/>
    <property type="match status" value="1"/>
</dbReference>
<feature type="transmembrane region" description="Helical" evidence="20">
    <location>
        <begin position="3695"/>
        <end position="3715"/>
    </location>
</feature>
<keyword evidence="7 20" id="KW-0812">Transmembrane</keyword>
<evidence type="ECO:0000256" key="9">
    <source>
        <dbReference type="ARBA" id="ARBA00022730"/>
    </source>
</evidence>
<feature type="transmembrane region" description="Helical" evidence="20">
    <location>
        <begin position="2716"/>
        <end position="2738"/>
    </location>
</feature>
<dbReference type="InterPro" id="IPR035926">
    <property type="entry name" value="NusB-like_sf"/>
</dbReference>
<keyword evidence="10 16" id="KW-0694">RNA-binding</keyword>
<feature type="transmembrane region" description="Helical" evidence="20">
    <location>
        <begin position="3541"/>
        <end position="3562"/>
    </location>
</feature>
<dbReference type="InterPro" id="IPR036986">
    <property type="entry name" value="S4_RNA-bd_sf"/>
</dbReference>